<keyword evidence="3" id="KW-1185">Reference proteome</keyword>
<comment type="caution">
    <text evidence="2">The sequence shown here is derived from an EMBL/GenBank/DDBJ whole genome shotgun (WGS) entry which is preliminary data.</text>
</comment>
<dbReference type="Gene3D" id="3.10.180.10">
    <property type="entry name" value="2,3-Dihydroxybiphenyl 1,2-Dioxygenase, domain 1"/>
    <property type="match status" value="1"/>
</dbReference>
<evidence type="ECO:0000313" key="2">
    <source>
        <dbReference type="EMBL" id="KAA9035694.1"/>
    </source>
</evidence>
<dbReference type="RefSeq" id="WP_150416850.1">
    <property type="nucleotide sequence ID" value="NZ_VYQF01000011.1"/>
</dbReference>
<proteinExistence type="predicted"/>
<dbReference type="InterPro" id="IPR004360">
    <property type="entry name" value="Glyas_Fos-R_dOase_dom"/>
</dbReference>
<sequence length="108" mass="12272">MKSVEIIMLPVKDRQKAKEFYLKLGFEIVVEAPDQHGETWIQMRLPGSDTSLSLAGFQGIICETDNIEKESKDLEAKGIHVEKIDDTPWGKFAWLKDLDGNSLCLHQK</sequence>
<accession>A0A5J5ICR0</accession>
<gene>
    <name evidence="2" type="ORF">FW778_20945</name>
</gene>
<evidence type="ECO:0000259" key="1">
    <source>
        <dbReference type="PROSITE" id="PS51819"/>
    </source>
</evidence>
<reference evidence="2 3" key="1">
    <citation type="submission" date="2019-09" db="EMBL/GenBank/DDBJ databases">
        <title>Draft genome sequence of Ginsengibacter sp. BR5-29.</title>
        <authorList>
            <person name="Im W.-T."/>
        </authorList>
    </citation>
    <scope>NUCLEOTIDE SEQUENCE [LARGE SCALE GENOMIC DNA]</scope>
    <source>
        <strain evidence="2 3">BR5-29</strain>
    </source>
</reference>
<organism evidence="2 3">
    <name type="scientific">Ginsengibacter hankyongi</name>
    <dbReference type="NCBI Taxonomy" id="2607284"/>
    <lineage>
        <taxon>Bacteria</taxon>
        <taxon>Pseudomonadati</taxon>
        <taxon>Bacteroidota</taxon>
        <taxon>Chitinophagia</taxon>
        <taxon>Chitinophagales</taxon>
        <taxon>Chitinophagaceae</taxon>
        <taxon>Ginsengibacter</taxon>
    </lineage>
</organism>
<dbReference type="InterPro" id="IPR029068">
    <property type="entry name" value="Glyas_Bleomycin-R_OHBP_Dase"/>
</dbReference>
<dbReference type="SUPFAM" id="SSF54593">
    <property type="entry name" value="Glyoxalase/Bleomycin resistance protein/Dihydroxybiphenyl dioxygenase"/>
    <property type="match status" value="1"/>
</dbReference>
<dbReference type="Proteomes" id="UP000326903">
    <property type="component" value="Unassembled WGS sequence"/>
</dbReference>
<dbReference type="Pfam" id="PF00903">
    <property type="entry name" value="Glyoxalase"/>
    <property type="match status" value="1"/>
</dbReference>
<dbReference type="AlphaFoldDB" id="A0A5J5ICR0"/>
<name>A0A5J5ICR0_9BACT</name>
<feature type="domain" description="VOC" evidence="1">
    <location>
        <begin position="3"/>
        <end position="108"/>
    </location>
</feature>
<dbReference type="InterPro" id="IPR037523">
    <property type="entry name" value="VOC_core"/>
</dbReference>
<dbReference type="EMBL" id="VYQF01000011">
    <property type="protein sequence ID" value="KAA9035694.1"/>
    <property type="molecule type" value="Genomic_DNA"/>
</dbReference>
<protein>
    <submittedName>
        <fullName evidence="2">Glyoxalase</fullName>
    </submittedName>
</protein>
<evidence type="ECO:0000313" key="3">
    <source>
        <dbReference type="Proteomes" id="UP000326903"/>
    </source>
</evidence>
<dbReference type="PROSITE" id="PS51819">
    <property type="entry name" value="VOC"/>
    <property type="match status" value="1"/>
</dbReference>
<dbReference type="PANTHER" id="PTHR36437">
    <property type="entry name" value="GLYOXALASE/BLEOMYCIN RESISTANCE PROTEIN/DIOXYGENASE"/>
    <property type="match status" value="1"/>
</dbReference>
<dbReference type="PANTHER" id="PTHR36437:SF2">
    <property type="entry name" value="GLYOXALASE_BLEOMYCIN RESISTANCE PROTEIN_DIOXYGENASE"/>
    <property type="match status" value="1"/>
</dbReference>